<sequence length="940" mass="107770">MTKIYLLTAPFDEDAKTGDGQYAASLEAGFAENYDDISCTWLKKDKGHYRIPFPTGTTSIPEESIPSATVLQPVANENTIISGYKLKEALSLMEEAQEVNSKTVSPRTPKVLVKHDNSLQSLTIMDIYSQKPIQLDEANVDTLINSLKTKKSKLEQAIEDNSDELSKIKKIRSKLARLIKLYNENKENIKEYCSLNEYIESHLTKKDFLARHKKALDNFLALKKHFTGPVNLKELEKLADKLTGIKEYNYDFHSTTLPYDLERDKKFRNFYAFNELKGSFEEIISELEELNRIRLAVSERYANSFKAINEEEDLQNKSAFINLIFNDGFKGVYDQQKFIKALLNPVDEAIRSYKSVKNKLENTEDIFANKDSYRDKLISELQILMLNQQEPYLSANKKLSGFYGKRTLSASEGFHLAYQANRRDPLKPKVIKNMIASMQPIGENTHLDIHIRPPDCGVFITPEDIKRFQEAKIKVNITIHEYKQNYTRRYLQQYTHDLMRQANSVQFFNETDRDNAIIAATYGDCDKRNTTESTGIAKKIREVGEDYILNKYPVKKYDLKRKSGLTVASQKLSTAPDHPLDVVAKKPNILSFGTIRPGKGFEEALKLAQLIKRNLSSIGKKIPQIPIVKLAGDPQDKELMQQIVVERFGSIAVENYQVGYAYDSKFTNNQRRDYWKNLVKELNQQVKEGAILNNPYIEIYPWCEAHELLALKQNCKYVCRMDDMGMRNNGSAIISVLDVGIVYTKFGSVTDDIFLKGGKYGNAVDIGKYRYGKYSLLKKEKNFIKEHAKEPLPKWLIKNPDSAYKRQPESRDPQNILDSIITREENQLACSEDIKNSDNYKTVVEAQKLLTERFTLKNAVDHLLENVGLQDLITKEEVDELFEIEELSTAQTNNLGELAEIQPPRFLSKSCPELGFFGSRHNKVEIGQENNKLKKSIMVF</sequence>
<proteinExistence type="predicted"/>
<dbReference type="InterPro" id="IPR049987">
    <property type="entry name" value="T4SS_Ceg32"/>
</dbReference>
<dbReference type="EMBL" id="UGNX01000001">
    <property type="protein sequence ID" value="STX34407.1"/>
    <property type="molecule type" value="Genomic_DNA"/>
</dbReference>
<dbReference type="STRING" id="28085.Lcin_2320"/>
<evidence type="ECO:0000313" key="3">
    <source>
        <dbReference type="EMBL" id="STX34407.1"/>
    </source>
</evidence>
<dbReference type="NCBIfam" id="NF043046">
    <property type="entry name" value="T4SS_Ceg32"/>
    <property type="match status" value="1"/>
</dbReference>
<gene>
    <name evidence="2" type="ORF">Lcin_2320</name>
    <name evidence="3" type="ORF">NCTC12438_01005</name>
</gene>
<dbReference type="Proteomes" id="UP000054854">
    <property type="component" value="Unassembled WGS sequence"/>
</dbReference>
<reference evidence="3 5" key="2">
    <citation type="submission" date="2018-06" db="EMBL/GenBank/DDBJ databases">
        <authorList>
            <consortium name="Pathogen Informatics"/>
            <person name="Doyle S."/>
        </authorList>
    </citation>
    <scope>NUCLEOTIDE SEQUENCE [LARGE SCALE GENOMIC DNA]</scope>
    <source>
        <strain evidence="3 5">NCTC12438</strain>
    </source>
</reference>
<dbReference type="Proteomes" id="UP000255316">
    <property type="component" value="Unassembled WGS sequence"/>
</dbReference>
<accession>A0A378IGQ1</accession>
<organism evidence="3 5">
    <name type="scientific">Legionella cincinnatiensis</name>
    <dbReference type="NCBI Taxonomy" id="28085"/>
    <lineage>
        <taxon>Bacteria</taxon>
        <taxon>Pseudomonadati</taxon>
        <taxon>Pseudomonadota</taxon>
        <taxon>Gammaproteobacteria</taxon>
        <taxon>Legionellales</taxon>
        <taxon>Legionellaceae</taxon>
        <taxon>Legionella</taxon>
    </lineage>
</organism>
<dbReference type="RefSeq" id="WP_058465458.1">
    <property type="nucleotide sequence ID" value="NZ_CAAAHQ010000016.1"/>
</dbReference>
<evidence type="ECO:0000313" key="5">
    <source>
        <dbReference type="Proteomes" id="UP000255316"/>
    </source>
</evidence>
<dbReference type="OrthoDB" id="5646921at2"/>
<evidence type="ECO:0000256" key="1">
    <source>
        <dbReference type="SAM" id="Coils"/>
    </source>
</evidence>
<keyword evidence="1" id="KW-0175">Coiled coil</keyword>
<evidence type="ECO:0000313" key="2">
    <source>
        <dbReference type="EMBL" id="KTC83633.1"/>
    </source>
</evidence>
<dbReference type="AlphaFoldDB" id="A0A378IGQ1"/>
<protein>
    <submittedName>
        <fullName evidence="3">Uncharacterized protein</fullName>
    </submittedName>
</protein>
<evidence type="ECO:0000313" key="4">
    <source>
        <dbReference type="Proteomes" id="UP000054854"/>
    </source>
</evidence>
<dbReference type="EMBL" id="LNXX01000042">
    <property type="protein sequence ID" value="KTC83633.1"/>
    <property type="molecule type" value="Genomic_DNA"/>
</dbReference>
<feature type="coiled-coil region" evidence="1">
    <location>
        <begin position="140"/>
        <end position="188"/>
    </location>
</feature>
<name>A0A378IGQ1_9GAMM</name>
<reference evidence="2 4" key="1">
    <citation type="submission" date="2015-11" db="EMBL/GenBank/DDBJ databases">
        <title>Genomic analysis of 38 Legionella species identifies large and diverse effector repertoires.</title>
        <authorList>
            <person name="Burstein D."/>
            <person name="Amaro F."/>
            <person name="Zusman T."/>
            <person name="Lifshitz Z."/>
            <person name="Cohen O."/>
            <person name="Gilbert J.A."/>
            <person name="Pupko T."/>
            <person name="Shuman H.A."/>
            <person name="Segal G."/>
        </authorList>
    </citation>
    <scope>NUCLEOTIDE SEQUENCE [LARGE SCALE GENOMIC DNA]</scope>
    <source>
        <strain evidence="2 4">CDC#72-OH-14</strain>
    </source>
</reference>
<keyword evidence="4" id="KW-1185">Reference proteome</keyword>